<evidence type="ECO:0000313" key="3">
    <source>
        <dbReference type="Proteomes" id="UP001362999"/>
    </source>
</evidence>
<evidence type="ECO:0000313" key="2">
    <source>
        <dbReference type="EMBL" id="KAK7039888.1"/>
    </source>
</evidence>
<reference evidence="2 3" key="1">
    <citation type="journal article" date="2024" name="J Genomics">
        <title>Draft genome sequencing and assembly of Favolaschia claudopus CIRM-BRFM 2984 isolated from oak limbs.</title>
        <authorList>
            <person name="Navarro D."/>
            <person name="Drula E."/>
            <person name="Chaduli D."/>
            <person name="Cazenave R."/>
            <person name="Ahrendt S."/>
            <person name="Wang J."/>
            <person name="Lipzen A."/>
            <person name="Daum C."/>
            <person name="Barry K."/>
            <person name="Grigoriev I.V."/>
            <person name="Favel A."/>
            <person name="Rosso M.N."/>
            <person name="Martin F."/>
        </authorList>
    </citation>
    <scope>NUCLEOTIDE SEQUENCE [LARGE SCALE GENOMIC DNA]</scope>
    <source>
        <strain evidence="2 3">CIRM-BRFM 2984</strain>
    </source>
</reference>
<dbReference type="Proteomes" id="UP001362999">
    <property type="component" value="Unassembled WGS sequence"/>
</dbReference>
<proteinExistence type="predicted"/>
<feature type="compositionally biased region" description="Basic residues" evidence="1">
    <location>
        <begin position="724"/>
        <end position="733"/>
    </location>
</feature>
<comment type="caution">
    <text evidence="2">The sequence shown here is derived from an EMBL/GenBank/DDBJ whole genome shotgun (WGS) entry which is preliminary data.</text>
</comment>
<gene>
    <name evidence="2" type="ORF">R3P38DRAFT_3311068</name>
</gene>
<name>A0AAW0CJY8_9AGAR</name>
<sequence length="741" mass="84150">MGPVRLQDWKPVNIKPHWPWKAKGSEELTDFDKAFALKEYMQNVGGQLLKDLKVKEWSDWVREDLRTKTRQEQVARKNWLIQSYPGLLTGPHGVSLKDNHSLPLYILSAHVPVPGKTDFKAAVVLWTAGSHLRALSFFNNHLDQDASFESFVIDGESTSKYDEFSVGEKGKGFILATQYLAEVIRDSNFGTIQPKYPQPGISFRVGSQVGELKWKQSRRKGVRVTDVLSVYLHDLTIRPVSEHVEILYHRAIDRCPDGGVPDQYDVSMETENMRQKAVNDMNSFGKYRKQYGFDASHGQPMISGDEVCITIVGMLPTDEPEELFSAIFGIVPPVRHWRIPTKNVEFFFAPDKPRFYNRDQYIPYGVRLNEVSINYHGKLTLSADRLGVMHDARLETYHEDLSANLDLVFRTLPKLAIELAADILTDDHSHAFAGILRPQDQSAAVQYRTAFDLAMRRVHNLDKIPKAFRIMRQSGAYLPIKEHARRNLLLSSPTITNAPGLDKIRLILQAALPALTADKITVRQYDKPYPIGAWDPKRKLFAFARPSKCDEHNSTESLSFATNQPRAPSIPLRKLWLTQGRAPRKSLSSTFASNCYLPLVSRITTDLSAFTPSSNLSCRHYRRPTFPGGSGFGSTNIRRTLPAPIPSQLLMRDDGAALNRTVLAQFGKSVLGFDPVEKYEEIYTLCTIVSGIETLPITPILERDKRHLQDEMEEMDEVTEQLERKRKARVSKRVRFDESQS</sequence>
<feature type="region of interest" description="Disordered" evidence="1">
    <location>
        <begin position="712"/>
        <end position="741"/>
    </location>
</feature>
<protein>
    <submittedName>
        <fullName evidence="2">Uncharacterized protein</fullName>
    </submittedName>
</protein>
<evidence type="ECO:0000256" key="1">
    <source>
        <dbReference type="SAM" id="MobiDB-lite"/>
    </source>
</evidence>
<dbReference type="EMBL" id="JAWWNJ010000016">
    <property type="protein sequence ID" value="KAK7039888.1"/>
    <property type="molecule type" value="Genomic_DNA"/>
</dbReference>
<dbReference type="AlphaFoldDB" id="A0AAW0CJY8"/>
<organism evidence="2 3">
    <name type="scientific">Favolaschia claudopus</name>
    <dbReference type="NCBI Taxonomy" id="2862362"/>
    <lineage>
        <taxon>Eukaryota</taxon>
        <taxon>Fungi</taxon>
        <taxon>Dikarya</taxon>
        <taxon>Basidiomycota</taxon>
        <taxon>Agaricomycotina</taxon>
        <taxon>Agaricomycetes</taxon>
        <taxon>Agaricomycetidae</taxon>
        <taxon>Agaricales</taxon>
        <taxon>Marasmiineae</taxon>
        <taxon>Mycenaceae</taxon>
        <taxon>Favolaschia</taxon>
    </lineage>
</organism>
<keyword evidence="3" id="KW-1185">Reference proteome</keyword>
<accession>A0AAW0CJY8</accession>